<protein>
    <submittedName>
        <fullName evidence="9 10">Solute carrier family 12 member 5-like</fullName>
    </submittedName>
</protein>
<dbReference type="InterPro" id="IPR018491">
    <property type="entry name" value="SLC12_C"/>
</dbReference>
<keyword evidence="4 5" id="KW-0472">Membrane</keyword>
<feature type="domain" description="Amino acid permease/ SLC12A" evidence="6">
    <location>
        <begin position="118"/>
        <end position="289"/>
    </location>
</feature>
<dbReference type="GO" id="GO:0015379">
    <property type="term" value="F:potassium:chloride symporter activity"/>
    <property type="evidence" value="ECO:0007669"/>
    <property type="project" value="TreeGrafter"/>
</dbReference>
<feature type="transmembrane region" description="Helical" evidence="5">
    <location>
        <begin position="208"/>
        <end position="230"/>
    </location>
</feature>
<dbReference type="RefSeq" id="XP_055892463.1">
    <property type="nucleotide sequence ID" value="XM_056036488.1"/>
</dbReference>
<dbReference type="GO" id="GO:1990573">
    <property type="term" value="P:potassium ion import across plasma membrane"/>
    <property type="evidence" value="ECO:0007669"/>
    <property type="project" value="TreeGrafter"/>
</dbReference>
<proteinExistence type="predicted"/>
<dbReference type="AlphaFoldDB" id="A0A9W3AZ23"/>
<gene>
    <name evidence="9 10 11" type="primary">LOC106079084</name>
</gene>
<dbReference type="RefSeq" id="XP_055892464.1">
    <property type="nucleotide sequence ID" value="XM_056036489.1"/>
</dbReference>
<dbReference type="GO" id="GO:0005886">
    <property type="term" value="C:plasma membrane"/>
    <property type="evidence" value="ECO:0007669"/>
    <property type="project" value="TreeGrafter"/>
</dbReference>
<reference evidence="9 10" key="1">
    <citation type="submission" date="2025-04" db="UniProtKB">
        <authorList>
            <consortium name="RefSeq"/>
        </authorList>
    </citation>
    <scope>IDENTIFICATION</scope>
</reference>
<evidence type="ECO:0000256" key="2">
    <source>
        <dbReference type="ARBA" id="ARBA00022692"/>
    </source>
</evidence>
<feature type="domain" description="Amino acid permease/ SLC12A" evidence="6">
    <location>
        <begin position="393"/>
        <end position="674"/>
    </location>
</feature>
<feature type="domain" description="SLC12A transporter C-terminal" evidence="7">
    <location>
        <begin position="824"/>
        <end position="1046"/>
    </location>
</feature>
<dbReference type="InterPro" id="IPR004842">
    <property type="entry name" value="SLC12A_fam"/>
</dbReference>
<comment type="subcellular location">
    <subcellularLocation>
        <location evidence="1">Membrane</location>
        <topology evidence="1">Multi-pass membrane protein</topology>
    </subcellularLocation>
</comment>
<feature type="transmembrane region" description="Helical" evidence="5">
    <location>
        <begin position="559"/>
        <end position="577"/>
    </location>
</feature>
<dbReference type="GO" id="GO:0055064">
    <property type="term" value="P:chloride ion homeostasis"/>
    <property type="evidence" value="ECO:0007669"/>
    <property type="project" value="TreeGrafter"/>
</dbReference>
<evidence type="ECO:0000313" key="9">
    <source>
        <dbReference type="RefSeq" id="XP_055892463.1"/>
    </source>
</evidence>
<organism evidence="8 9">
    <name type="scientific">Biomphalaria glabrata</name>
    <name type="common">Bloodfluke planorb</name>
    <name type="synonym">Freshwater snail</name>
    <dbReference type="NCBI Taxonomy" id="6526"/>
    <lineage>
        <taxon>Eukaryota</taxon>
        <taxon>Metazoa</taxon>
        <taxon>Spiralia</taxon>
        <taxon>Lophotrochozoa</taxon>
        <taxon>Mollusca</taxon>
        <taxon>Gastropoda</taxon>
        <taxon>Heterobranchia</taxon>
        <taxon>Euthyneura</taxon>
        <taxon>Panpulmonata</taxon>
        <taxon>Hygrophila</taxon>
        <taxon>Lymnaeoidea</taxon>
        <taxon>Planorbidae</taxon>
        <taxon>Biomphalaria</taxon>
    </lineage>
</organism>
<dbReference type="PANTHER" id="PTHR11827:SF73">
    <property type="entry name" value="KAZACHOC, ISOFORM G"/>
    <property type="match status" value="1"/>
</dbReference>
<dbReference type="Pfam" id="PF00324">
    <property type="entry name" value="AA_permease"/>
    <property type="match status" value="2"/>
</dbReference>
<dbReference type="GeneID" id="106079084"/>
<evidence type="ECO:0000256" key="5">
    <source>
        <dbReference type="SAM" id="Phobius"/>
    </source>
</evidence>
<feature type="transmembrane region" description="Helical" evidence="5">
    <location>
        <begin position="137"/>
        <end position="168"/>
    </location>
</feature>
<dbReference type="Gene3D" id="1.20.1740.10">
    <property type="entry name" value="Amino acid/polyamine transporter I"/>
    <property type="match status" value="1"/>
</dbReference>
<feature type="transmembrane region" description="Helical" evidence="5">
    <location>
        <begin position="597"/>
        <end position="628"/>
    </location>
</feature>
<feature type="transmembrane region" description="Helical" evidence="5">
    <location>
        <begin position="266"/>
        <end position="287"/>
    </location>
</feature>
<evidence type="ECO:0000259" key="7">
    <source>
        <dbReference type="Pfam" id="PF03522"/>
    </source>
</evidence>
<keyword evidence="2 5" id="KW-0812">Transmembrane</keyword>
<evidence type="ECO:0000313" key="8">
    <source>
        <dbReference type="Proteomes" id="UP001165740"/>
    </source>
</evidence>
<sequence length="1047" mass="116688">MDSFKNTIGKVIDFTKVSSMTTLETALKKSMSDMGRRTEHRLSEATASTDDKVSLAEFEKSYMHKMNADALSLYQEDLKCNAESIHGVVKKTVDSNITQDMDRKKTGSKANLGTFFGVFLPCCQNIVGVIYFVRMPWIIGCAGVLEGSAIVLICCGMSICTALSMSAIATNGRVTAGGTYFMISRSLGPAFGGSLGVLFFMGTSISVAMYYLGTIETLLTYIAPKIAIFGVSPEDPKRYHDYRLFGSCLLIIMTTVVFLGVKIVSRLAFCAIIFLFAALLSIFLGFIMASPETSARICVLGDHVIKFELVHPNNTWECHKNKTGPLYDAYCKKINGTDVCEEYFVKNEAQLLPGIPGFRKDIFIDAIYNHYTEIGNIPGTKTPAKHEREIVSDITTSFVVLIGIYFPSITGVESGSNYSGDLRDAQISIPRGTIAAAFVTSFMYFSSVILMSGSVEGKLLRDKYGESISINGELVLSLMAFPSKWVVLVGTLTATIGAGLQALAGGPRLLQAIADDNIIPHLSFFAQKWRGEPVRCLIVTFFIAEMGILIAFLDYVAPIVTMFFLMCYGFINFAVTLQSLLDTPHWRPSFRYYHWSLTLFGTCLCLATMFICSWKYAIIALVIAALMYQYMEYKGAEKEWGDGMTGLNMSGALYALMRLKQDYKHIKNWRPQVLVLLKMSDINFFQSAFNDDDLYLVTLADMLKAGKGLSMFGTVIQGHMDEMQDEKEMIRNAYARCLENAGVKGFIEVVIHPNVVDGLSCMIQSAGLGALRPNTVLIGWPVEWTENRNMASYNVFLDTMRTVSLCKDALIILKAKSFPCKGMKCKGTIDIWWIVNDGGMLLLIGHLLKRHKIWSRCQLRLFTVAGKDDNVVQIKKDLITYLYQLRIDAIVEVVRMDENDMSAYVYERAMKLEEKTKLLIVLAKRNRLMSTSTGRRNTMMGREVQLVLENARMSRNDISSSIDAYSKKESIYPSPDEIKIMNNALTLNATIRQQSSDAELVILNLPSVPISRKGQANYMTFLEELTDGLSRMLLVRGTGSEVITVYN</sequence>
<feature type="transmembrane region" description="Helical" evidence="5">
    <location>
        <begin position="534"/>
        <end position="553"/>
    </location>
</feature>
<dbReference type="Proteomes" id="UP001165740">
    <property type="component" value="Chromosome 7"/>
</dbReference>
<evidence type="ECO:0000256" key="1">
    <source>
        <dbReference type="ARBA" id="ARBA00004141"/>
    </source>
</evidence>
<dbReference type="InterPro" id="IPR004841">
    <property type="entry name" value="AA-permease/SLC12A_dom"/>
</dbReference>
<name>A0A9W3AZ23_BIOGL</name>
<feature type="transmembrane region" description="Helical" evidence="5">
    <location>
        <begin position="390"/>
        <end position="409"/>
    </location>
</feature>
<dbReference type="GO" id="GO:0055075">
    <property type="term" value="P:potassium ion homeostasis"/>
    <property type="evidence" value="ECO:0007669"/>
    <property type="project" value="TreeGrafter"/>
</dbReference>
<evidence type="ECO:0000313" key="11">
    <source>
        <dbReference type="RefSeq" id="XP_055892465.1"/>
    </source>
</evidence>
<evidence type="ECO:0000256" key="4">
    <source>
        <dbReference type="ARBA" id="ARBA00023136"/>
    </source>
</evidence>
<feature type="transmembrane region" description="Helical" evidence="5">
    <location>
        <begin position="110"/>
        <end position="131"/>
    </location>
</feature>
<dbReference type="Pfam" id="PF03522">
    <property type="entry name" value="SLC12"/>
    <property type="match status" value="2"/>
</dbReference>
<evidence type="ECO:0000256" key="3">
    <source>
        <dbReference type="ARBA" id="ARBA00022989"/>
    </source>
</evidence>
<dbReference type="RefSeq" id="XP_055892465.1">
    <property type="nucleotide sequence ID" value="XM_056036490.1"/>
</dbReference>
<evidence type="ECO:0000313" key="10">
    <source>
        <dbReference type="RefSeq" id="XP_055892464.1"/>
    </source>
</evidence>
<accession>A0A9W3AZ23</accession>
<feature type="domain" description="SLC12A transporter C-terminal" evidence="7">
    <location>
        <begin position="696"/>
        <end position="815"/>
    </location>
</feature>
<dbReference type="OrthoDB" id="2020542at2759"/>
<dbReference type="PANTHER" id="PTHR11827">
    <property type="entry name" value="SOLUTE CARRIER FAMILY 12, CATION COTRANSPORTERS"/>
    <property type="match status" value="1"/>
</dbReference>
<keyword evidence="3 5" id="KW-1133">Transmembrane helix</keyword>
<feature type="transmembrane region" description="Helical" evidence="5">
    <location>
        <begin position="429"/>
        <end position="451"/>
    </location>
</feature>
<feature type="transmembrane region" description="Helical" evidence="5">
    <location>
        <begin position="242"/>
        <end position="260"/>
    </location>
</feature>
<keyword evidence="8" id="KW-1185">Reference proteome</keyword>
<feature type="transmembrane region" description="Helical" evidence="5">
    <location>
        <begin position="180"/>
        <end position="202"/>
    </location>
</feature>
<dbReference type="GO" id="GO:0006884">
    <property type="term" value="P:cell volume homeostasis"/>
    <property type="evidence" value="ECO:0007669"/>
    <property type="project" value="TreeGrafter"/>
</dbReference>
<evidence type="ECO:0000259" key="6">
    <source>
        <dbReference type="Pfam" id="PF00324"/>
    </source>
</evidence>